<comment type="caution">
    <text evidence="5">The sequence shown here is derived from an EMBL/GenBank/DDBJ whole genome shotgun (WGS) entry which is preliminary data.</text>
</comment>
<dbReference type="InterPro" id="IPR020904">
    <property type="entry name" value="Sc_DH/Rdtase_CS"/>
</dbReference>
<keyword evidence="6" id="KW-1185">Reference proteome</keyword>
<dbReference type="GO" id="GO:0016491">
    <property type="term" value="F:oxidoreductase activity"/>
    <property type="evidence" value="ECO:0007669"/>
    <property type="project" value="UniProtKB-KW"/>
</dbReference>
<feature type="region of interest" description="Disordered" evidence="4">
    <location>
        <begin position="1"/>
        <end position="26"/>
    </location>
</feature>
<dbReference type="GO" id="GO:0016020">
    <property type="term" value="C:membrane"/>
    <property type="evidence" value="ECO:0007669"/>
    <property type="project" value="TreeGrafter"/>
</dbReference>
<evidence type="ECO:0000256" key="1">
    <source>
        <dbReference type="ARBA" id="ARBA00006484"/>
    </source>
</evidence>
<reference evidence="5 6" key="1">
    <citation type="submission" date="2019-03" db="EMBL/GenBank/DDBJ databases">
        <title>Rhizobium sp. nov., an bacterium isolated from biocrust in Mu Us Desert.</title>
        <authorList>
            <person name="Lixiong L."/>
        </authorList>
    </citation>
    <scope>NUCLEOTIDE SEQUENCE [LARGE SCALE GENOMIC DNA]</scope>
    <source>
        <strain evidence="5 6">SPY-1</strain>
    </source>
</reference>
<accession>A0A4R5UFU9</accession>
<dbReference type="Gene3D" id="3.40.50.720">
    <property type="entry name" value="NAD(P)-binding Rossmann-like Domain"/>
    <property type="match status" value="1"/>
</dbReference>
<dbReference type="Proteomes" id="UP000295238">
    <property type="component" value="Unassembled WGS sequence"/>
</dbReference>
<dbReference type="PRINTS" id="PR00080">
    <property type="entry name" value="SDRFAMILY"/>
</dbReference>
<dbReference type="Pfam" id="PF00106">
    <property type="entry name" value="adh_short"/>
    <property type="match status" value="1"/>
</dbReference>
<dbReference type="PRINTS" id="PR00081">
    <property type="entry name" value="GDHRDH"/>
</dbReference>
<proteinExistence type="inferred from homology"/>
<dbReference type="InterPro" id="IPR036291">
    <property type="entry name" value="NAD(P)-bd_dom_sf"/>
</dbReference>
<protein>
    <submittedName>
        <fullName evidence="5">SDR family NAD(P)-dependent oxidoreductase</fullName>
    </submittedName>
</protein>
<organism evidence="5 6">
    <name type="scientific">Rhizobium deserti</name>
    <dbReference type="NCBI Taxonomy" id="2547961"/>
    <lineage>
        <taxon>Bacteria</taxon>
        <taxon>Pseudomonadati</taxon>
        <taxon>Pseudomonadota</taxon>
        <taxon>Alphaproteobacteria</taxon>
        <taxon>Hyphomicrobiales</taxon>
        <taxon>Rhizobiaceae</taxon>
        <taxon>Rhizobium/Agrobacterium group</taxon>
        <taxon>Rhizobium</taxon>
    </lineage>
</organism>
<evidence type="ECO:0000256" key="2">
    <source>
        <dbReference type="ARBA" id="ARBA00023002"/>
    </source>
</evidence>
<name>A0A4R5UFU9_9HYPH</name>
<dbReference type="EMBL" id="SMTL01000004">
    <property type="protein sequence ID" value="TDK34300.1"/>
    <property type="molecule type" value="Genomic_DNA"/>
</dbReference>
<comment type="similarity">
    <text evidence="1 3">Belongs to the short-chain dehydrogenases/reductases (SDR) family.</text>
</comment>
<dbReference type="PANTHER" id="PTHR44196:SF1">
    <property type="entry name" value="DEHYDROGENASE_REDUCTASE SDR FAMILY MEMBER 7B"/>
    <property type="match status" value="1"/>
</dbReference>
<evidence type="ECO:0000256" key="3">
    <source>
        <dbReference type="RuleBase" id="RU000363"/>
    </source>
</evidence>
<keyword evidence="2" id="KW-0560">Oxidoreductase</keyword>
<dbReference type="PANTHER" id="PTHR44196">
    <property type="entry name" value="DEHYDROGENASE/REDUCTASE SDR FAMILY MEMBER 7B"/>
    <property type="match status" value="1"/>
</dbReference>
<evidence type="ECO:0000313" key="5">
    <source>
        <dbReference type="EMBL" id="TDK34300.1"/>
    </source>
</evidence>
<gene>
    <name evidence="5" type="ORF">E2F50_15760</name>
</gene>
<evidence type="ECO:0000256" key="4">
    <source>
        <dbReference type="SAM" id="MobiDB-lite"/>
    </source>
</evidence>
<sequence>MEKSSQPFLAPIMSSASKPGAGETMAGSGTKVVVITGASSGIGRSTAHAFAQQGAAVILAARDKQALEMVAQECRQRGGRALVFPLDVSDEAQVSALADAAIEAFGRIDVWLNCAAVLMFGRVEDQSADAFRRVIDINLFGYVYGTRAAIRIFKNQENRGVLINVGSMLGASGEPYLAAYVTSKAAIRSFTTCTRQEMQIYPNIHVCTVLPVAMDTPIYQKGANYFGKAVRSMTPIYAVERAANAIVRLAKRPAAETIVGTYGHVLGLALRISPRLIELLIGRFAPRIQFEDAPLGDHDGNLFISRNPQSKDGGWRKYWLDTIRRRRA</sequence>
<dbReference type="AlphaFoldDB" id="A0A4R5UFU9"/>
<dbReference type="PROSITE" id="PS00061">
    <property type="entry name" value="ADH_SHORT"/>
    <property type="match status" value="1"/>
</dbReference>
<dbReference type="NCBIfam" id="NF005495">
    <property type="entry name" value="PRK07109.1"/>
    <property type="match status" value="1"/>
</dbReference>
<dbReference type="InterPro" id="IPR002347">
    <property type="entry name" value="SDR_fam"/>
</dbReference>
<evidence type="ECO:0000313" key="6">
    <source>
        <dbReference type="Proteomes" id="UP000295238"/>
    </source>
</evidence>
<dbReference type="SUPFAM" id="SSF51735">
    <property type="entry name" value="NAD(P)-binding Rossmann-fold domains"/>
    <property type="match status" value="1"/>
</dbReference>